<dbReference type="NCBIfam" id="TIGR00996">
    <property type="entry name" value="Mtu_fam_mce"/>
    <property type="match status" value="1"/>
</dbReference>
<gene>
    <name evidence="5" type="ORF">GCM10023195_54920</name>
</gene>
<evidence type="ECO:0000256" key="1">
    <source>
        <dbReference type="SAM" id="MobiDB-lite"/>
    </source>
</evidence>
<accession>A0ABP8TNL5</accession>
<organism evidence="5 6">
    <name type="scientific">Actinoallomurus liliacearum</name>
    <dbReference type="NCBI Taxonomy" id="1080073"/>
    <lineage>
        <taxon>Bacteria</taxon>
        <taxon>Bacillati</taxon>
        <taxon>Actinomycetota</taxon>
        <taxon>Actinomycetes</taxon>
        <taxon>Streptosporangiales</taxon>
        <taxon>Thermomonosporaceae</taxon>
        <taxon>Actinoallomurus</taxon>
    </lineage>
</organism>
<evidence type="ECO:0000313" key="5">
    <source>
        <dbReference type="EMBL" id="GAA4612750.1"/>
    </source>
</evidence>
<keyword evidence="2" id="KW-1133">Transmembrane helix</keyword>
<dbReference type="PANTHER" id="PTHR33371">
    <property type="entry name" value="INTERMEMBRANE PHOSPHOLIPID TRANSPORT SYSTEM BINDING PROTEIN MLAD-RELATED"/>
    <property type="match status" value="1"/>
</dbReference>
<dbReference type="Pfam" id="PF02470">
    <property type="entry name" value="MlaD"/>
    <property type="match status" value="1"/>
</dbReference>
<dbReference type="SUPFAM" id="SSF58104">
    <property type="entry name" value="Methyl-accepting chemotaxis protein (MCP) signaling domain"/>
    <property type="match status" value="1"/>
</dbReference>
<comment type="caution">
    <text evidence="5">The sequence shown here is derived from an EMBL/GenBank/DDBJ whole genome shotgun (WGS) entry which is preliminary data.</text>
</comment>
<dbReference type="InterPro" id="IPR052336">
    <property type="entry name" value="MlaD_Phospholipid_Transporter"/>
</dbReference>
<dbReference type="Proteomes" id="UP001500212">
    <property type="component" value="Unassembled WGS sequence"/>
</dbReference>
<dbReference type="InterPro" id="IPR003399">
    <property type="entry name" value="Mce/MlaD"/>
</dbReference>
<sequence length="386" mass="40842">MRPFRERNPLPIGIAGLATVGLATLLAFNLQHFTGGTTYSAAFSEAGGLKPGEEVRIAGVKVGKVDSVDLDGDHVKVKFTSSAHFGTQTRAQIKIKTLLGSHFLALDPKGPGRQSTGREIPISRTTAPYEVVPALQDASAQLGQIDTKQLAKAMNTLSQTMEGSPENVRRTLAGLQKISRAVSSRDDELNQLLKHSSNVTSLLAARSGDLAVLVQNGGLLLQEINDRRTVINQLLTGTVSLSQQITATINENQATLNPALQNLQKVTQILLRNQGNLEKSFELMGPFGTELSDVTGSGRWFDVYIQNLIPLPLSIAPPSTQNDTTAQQTPTQGTATPTPGTSKKSTGGTGTTGRKSKNTRTGSPSPSTGSGSPSPSKTGNPFPFLP</sequence>
<dbReference type="PRINTS" id="PR01782">
    <property type="entry name" value="MCEVIRFACTOR"/>
</dbReference>
<feature type="transmembrane region" description="Helical" evidence="2">
    <location>
        <begin position="12"/>
        <end position="30"/>
    </location>
</feature>
<feature type="compositionally biased region" description="Low complexity" evidence="1">
    <location>
        <begin position="316"/>
        <end position="346"/>
    </location>
</feature>
<dbReference type="RefSeq" id="WP_345360472.1">
    <property type="nucleotide sequence ID" value="NZ_BAABHJ010000020.1"/>
</dbReference>
<dbReference type="InterPro" id="IPR024516">
    <property type="entry name" value="Mce_C"/>
</dbReference>
<evidence type="ECO:0000256" key="2">
    <source>
        <dbReference type="SAM" id="Phobius"/>
    </source>
</evidence>
<name>A0ABP8TNL5_9ACTN</name>
<dbReference type="InterPro" id="IPR005693">
    <property type="entry name" value="Mce"/>
</dbReference>
<keyword evidence="2" id="KW-0812">Transmembrane</keyword>
<proteinExistence type="predicted"/>
<dbReference type="PANTHER" id="PTHR33371:SF18">
    <property type="entry name" value="MCE-FAMILY PROTEIN MCE3C"/>
    <property type="match status" value="1"/>
</dbReference>
<feature type="region of interest" description="Disordered" evidence="1">
    <location>
        <begin position="316"/>
        <end position="386"/>
    </location>
</feature>
<evidence type="ECO:0000259" key="3">
    <source>
        <dbReference type="Pfam" id="PF02470"/>
    </source>
</evidence>
<reference evidence="6" key="1">
    <citation type="journal article" date="2019" name="Int. J. Syst. Evol. Microbiol.">
        <title>The Global Catalogue of Microorganisms (GCM) 10K type strain sequencing project: providing services to taxonomists for standard genome sequencing and annotation.</title>
        <authorList>
            <consortium name="The Broad Institute Genomics Platform"/>
            <consortium name="The Broad Institute Genome Sequencing Center for Infectious Disease"/>
            <person name="Wu L."/>
            <person name="Ma J."/>
        </authorList>
    </citation>
    <scope>NUCLEOTIDE SEQUENCE [LARGE SCALE GENOMIC DNA]</scope>
    <source>
        <strain evidence="6">JCM 17938</strain>
    </source>
</reference>
<feature type="compositionally biased region" description="Low complexity" evidence="1">
    <location>
        <begin position="359"/>
        <end position="379"/>
    </location>
</feature>
<protein>
    <submittedName>
        <fullName evidence="5">MCE family protein</fullName>
    </submittedName>
</protein>
<feature type="domain" description="Mammalian cell entry C-terminal" evidence="4">
    <location>
        <begin position="116"/>
        <end position="298"/>
    </location>
</feature>
<dbReference type="Pfam" id="PF11887">
    <property type="entry name" value="Mce4_CUP1"/>
    <property type="match status" value="1"/>
</dbReference>
<keyword evidence="2" id="KW-0472">Membrane</keyword>
<feature type="domain" description="Mce/MlaD" evidence="3">
    <location>
        <begin position="36"/>
        <end position="108"/>
    </location>
</feature>
<evidence type="ECO:0000313" key="6">
    <source>
        <dbReference type="Proteomes" id="UP001500212"/>
    </source>
</evidence>
<dbReference type="EMBL" id="BAABHJ010000020">
    <property type="protein sequence ID" value="GAA4612750.1"/>
    <property type="molecule type" value="Genomic_DNA"/>
</dbReference>
<evidence type="ECO:0000259" key="4">
    <source>
        <dbReference type="Pfam" id="PF11887"/>
    </source>
</evidence>
<keyword evidence="6" id="KW-1185">Reference proteome</keyword>